<evidence type="ECO:0000256" key="1">
    <source>
        <dbReference type="ARBA" id="ARBA00018672"/>
    </source>
</evidence>
<organism evidence="5 6">
    <name type="scientific">Anaeromassilibacillus senegalensis</name>
    <dbReference type="NCBI Taxonomy" id="1673717"/>
    <lineage>
        <taxon>Bacteria</taxon>
        <taxon>Bacillati</taxon>
        <taxon>Bacillota</taxon>
        <taxon>Clostridia</taxon>
        <taxon>Eubacteriales</taxon>
        <taxon>Acutalibacteraceae</taxon>
        <taxon>Anaeromassilibacillus</taxon>
    </lineage>
</organism>
<evidence type="ECO:0000313" key="6">
    <source>
        <dbReference type="Proteomes" id="UP001299220"/>
    </source>
</evidence>
<gene>
    <name evidence="5" type="ORF">JQM67_08000</name>
</gene>
<accession>A0ABS9CNX0</accession>
<protein>
    <recommendedName>
        <fullName evidence="1">Stage 0 sporulation protein A homolog</fullName>
    </recommendedName>
</protein>
<dbReference type="RefSeq" id="WP_268824612.1">
    <property type="nucleotide sequence ID" value="NZ_JAFBIT010000002.1"/>
</dbReference>
<dbReference type="Gene3D" id="3.40.50.2300">
    <property type="match status" value="1"/>
</dbReference>
<sequence length="253" mass="27702">MIRILIVEDDENISKMLAATLSIGGYTYEQCADGVEAAARIPEGAYDLVLLDVMLPGLDGFAVLDTIRAAGCESVSAAMLLNDCGFDVTVDEFIDAYLPLGDAPYTDETGRWLGCDPWEAFPGDPRTPDGWGCYSTVIEGAMNRCLAGSGRRAKRLSGVPLDELCAEYIDRGQPVLLWATIDMEPPVTGITWTVPETGREITWIYPMHCLVLIGYDADSYIFNDPWAGECIAYDKESVELAYTTLYEQAIVLP</sequence>
<dbReference type="InterPro" id="IPR001789">
    <property type="entry name" value="Sig_transdc_resp-reg_receiver"/>
</dbReference>
<comment type="caution">
    <text evidence="5">The sequence shown here is derived from an EMBL/GenBank/DDBJ whole genome shotgun (WGS) entry which is preliminary data.</text>
</comment>
<evidence type="ECO:0000256" key="3">
    <source>
        <dbReference type="PROSITE-ProRule" id="PRU00169"/>
    </source>
</evidence>
<dbReference type="SMART" id="SM00448">
    <property type="entry name" value="REC"/>
    <property type="match status" value="1"/>
</dbReference>
<name>A0ABS9CNX0_9FIRM</name>
<feature type="domain" description="Response regulatory" evidence="4">
    <location>
        <begin position="3"/>
        <end position="115"/>
    </location>
</feature>
<keyword evidence="6" id="KW-1185">Reference proteome</keyword>
<evidence type="ECO:0000256" key="2">
    <source>
        <dbReference type="ARBA" id="ARBA00024867"/>
    </source>
</evidence>
<dbReference type="PROSITE" id="PS50110">
    <property type="entry name" value="RESPONSE_REGULATORY"/>
    <property type="match status" value="1"/>
</dbReference>
<reference evidence="5 6" key="1">
    <citation type="submission" date="2020-12" db="EMBL/GenBank/DDBJ databases">
        <title>Whole genome sequences of gut porcine anaerobes.</title>
        <authorList>
            <person name="Kubasova T."/>
            <person name="Jahodarova E."/>
            <person name="Rychlik I."/>
        </authorList>
    </citation>
    <scope>NUCLEOTIDE SEQUENCE [LARGE SCALE GENOMIC DNA]</scope>
    <source>
        <strain evidence="5 6">An867</strain>
    </source>
</reference>
<comment type="function">
    <text evidence="2">May play the central regulatory role in sporulation. It may be an element of the effector pathway responsible for the activation of sporulation genes in response to nutritional stress. Spo0A may act in concert with spo0H (a sigma factor) to control the expression of some genes that are critical to the sporulation process.</text>
</comment>
<dbReference type="EMBL" id="JAFBIT010000002">
    <property type="protein sequence ID" value="MCF2652542.1"/>
    <property type="molecule type" value="Genomic_DNA"/>
</dbReference>
<dbReference type="PANTHER" id="PTHR37806:SF1">
    <property type="entry name" value="PEPTIDASE C39-LIKE DOMAIN-CONTAINING PROTEIN"/>
    <property type="match status" value="1"/>
</dbReference>
<dbReference type="InterPro" id="IPR039564">
    <property type="entry name" value="Peptidase_C39-like"/>
</dbReference>
<dbReference type="PANTHER" id="PTHR37806">
    <property type="entry name" value="LMO0724 PROTEIN"/>
    <property type="match status" value="1"/>
</dbReference>
<dbReference type="InterPro" id="IPR011006">
    <property type="entry name" value="CheY-like_superfamily"/>
</dbReference>
<evidence type="ECO:0000259" key="4">
    <source>
        <dbReference type="PROSITE" id="PS50110"/>
    </source>
</evidence>
<feature type="modified residue" description="4-aspartylphosphate" evidence="3">
    <location>
        <position position="52"/>
    </location>
</feature>
<proteinExistence type="predicted"/>
<dbReference type="Gene3D" id="3.90.70.10">
    <property type="entry name" value="Cysteine proteinases"/>
    <property type="match status" value="1"/>
</dbReference>
<dbReference type="Pfam" id="PF13529">
    <property type="entry name" value="Peptidase_C39_2"/>
    <property type="match status" value="1"/>
</dbReference>
<keyword evidence="3" id="KW-0597">Phosphoprotein</keyword>
<dbReference type="SUPFAM" id="SSF52172">
    <property type="entry name" value="CheY-like"/>
    <property type="match status" value="1"/>
</dbReference>
<dbReference type="Proteomes" id="UP001299220">
    <property type="component" value="Unassembled WGS sequence"/>
</dbReference>
<evidence type="ECO:0000313" key="5">
    <source>
        <dbReference type="EMBL" id="MCF2652542.1"/>
    </source>
</evidence>